<gene>
    <name evidence="1" type="ordered locus">LLO_0842</name>
</gene>
<protein>
    <submittedName>
        <fullName evidence="1">Uncharacterized protein</fullName>
    </submittedName>
</protein>
<sequence length="53" mass="6220">MGDLFRLVVVGYSSEAYMYRKVYLSHGYNGCVFCCGLFRLRLFLLIRAFDNEI</sequence>
<proteinExistence type="predicted"/>
<reference evidence="1 2" key="1">
    <citation type="journal article" date="2010" name="PLoS Genet.">
        <title>Analysis of the Legionella longbeachae genome and transcriptome uncovers unique strategies to cause Legionnaires' disease.</title>
        <authorList>
            <person name="Cazalet C."/>
            <person name="Gomez-Valero L."/>
            <person name="Rusniok C."/>
            <person name="Lomma M."/>
            <person name="Dervins-Ravault D."/>
            <person name="Newton H."/>
            <person name="Sansom F."/>
            <person name="Jarraud S."/>
            <person name="Zidane N."/>
            <person name="Ma L."/>
            <person name="Bouchier C."/>
            <person name="Etienne J."/>
            <person name="Hartland E."/>
            <person name="Buchrieser C."/>
        </authorList>
    </citation>
    <scope>NUCLEOTIDE SEQUENCE [LARGE SCALE GENOMIC DNA]</scope>
    <source>
        <strain evidence="1 2">NSW150</strain>
    </source>
</reference>
<name>D3HQL7_LEGLN</name>
<keyword evidence="2" id="KW-1185">Reference proteome</keyword>
<evidence type="ECO:0000313" key="1">
    <source>
        <dbReference type="EMBL" id="CBJ11187.1"/>
    </source>
</evidence>
<dbReference type="AlphaFoldDB" id="D3HQL7"/>
<dbReference type="Proteomes" id="UP000001060">
    <property type="component" value="Chromosome"/>
</dbReference>
<evidence type="ECO:0000313" key="2">
    <source>
        <dbReference type="Proteomes" id="UP000001060"/>
    </source>
</evidence>
<dbReference type="KEGG" id="llo:LLO_0842"/>
<dbReference type="EMBL" id="FN650140">
    <property type="protein sequence ID" value="CBJ11187.1"/>
    <property type="molecule type" value="Genomic_DNA"/>
</dbReference>
<organism evidence="1 2">
    <name type="scientific">Legionella longbeachae serogroup 1 (strain NSW150)</name>
    <dbReference type="NCBI Taxonomy" id="661367"/>
    <lineage>
        <taxon>Bacteria</taxon>
        <taxon>Pseudomonadati</taxon>
        <taxon>Pseudomonadota</taxon>
        <taxon>Gammaproteobacteria</taxon>
        <taxon>Legionellales</taxon>
        <taxon>Legionellaceae</taxon>
        <taxon>Legionella</taxon>
    </lineage>
</organism>
<dbReference type="HOGENOM" id="CLU_3062973_0_0_6"/>
<dbReference type="STRING" id="661367.LLO_0842"/>
<accession>D3HQL7</accession>